<dbReference type="SUPFAM" id="SSF51445">
    <property type="entry name" value="(Trans)glycosidases"/>
    <property type="match status" value="1"/>
</dbReference>
<dbReference type="InterPro" id="IPR017853">
    <property type="entry name" value="GH"/>
</dbReference>
<organism evidence="3 4">
    <name type="scientific">Nocardioides daedukensis</name>
    <dbReference type="NCBI Taxonomy" id="634462"/>
    <lineage>
        <taxon>Bacteria</taxon>
        <taxon>Bacillati</taxon>
        <taxon>Actinomycetota</taxon>
        <taxon>Actinomycetes</taxon>
        <taxon>Propionibacteriales</taxon>
        <taxon>Nocardioidaceae</taxon>
        <taxon>Nocardioides</taxon>
    </lineage>
</organism>
<dbReference type="EMBL" id="JACCAA010000001">
    <property type="protein sequence ID" value="NYG59675.1"/>
    <property type="molecule type" value="Genomic_DNA"/>
</dbReference>
<dbReference type="InterPro" id="IPR036365">
    <property type="entry name" value="PGBD-like_sf"/>
</dbReference>
<accession>A0A7Y9S598</accession>
<dbReference type="Pfam" id="PF08924">
    <property type="entry name" value="Rv2525c_GlyHyd-like"/>
    <property type="match status" value="1"/>
</dbReference>
<protein>
    <recommendedName>
        <fullName evidence="2">Rv2525c-like glycoside hydrolase-like domain-containing protein</fullName>
    </recommendedName>
</protein>
<proteinExistence type="predicted"/>
<evidence type="ECO:0000313" key="4">
    <source>
        <dbReference type="Proteomes" id="UP000540656"/>
    </source>
</evidence>
<dbReference type="AlphaFoldDB" id="A0A7Y9S598"/>
<feature type="domain" description="Rv2525c-like glycoside hydrolase-like" evidence="2">
    <location>
        <begin position="56"/>
        <end position="273"/>
    </location>
</feature>
<dbReference type="SUPFAM" id="SSF47090">
    <property type="entry name" value="PGBD-like"/>
    <property type="match status" value="2"/>
</dbReference>
<reference evidence="3 4" key="1">
    <citation type="submission" date="2020-07" db="EMBL/GenBank/DDBJ databases">
        <title>Sequencing the genomes of 1000 actinobacteria strains.</title>
        <authorList>
            <person name="Klenk H.-P."/>
        </authorList>
    </citation>
    <scope>NUCLEOTIDE SEQUENCE [LARGE SCALE GENOMIC DNA]</scope>
    <source>
        <strain evidence="3 4">DSM 23819</strain>
    </source>
</reference>
<dbReference type="InterPro" id="IPR015020">
    <property type="entry name" value="Rv2525c-like_Glyco_Hydro-like"/>
</dbReference>
<name>A0A7Y9S598_9ACTN</name>
<feature type="signal peptide" evidence="1">
    <location>
        <begin position="1"/>
        <end position="23"/>
    </location>
</feature>
<dbReference type="InterPro" id="IPR036366">
    <property type="entry name" value="PGBDSf"/>
</dbReference>
<dbReference type="RefSeq" id="WP_179502696.1">
    <property type="nucleotide sequence ID" value="NZ_JACCAA010000001.1"/>
</dbReference>
<sequence>MRPLIALLSAAICSAMLTSFALAAPAHADNRVTPGNFTGYGFDQCVAPTQSAMDDWMENSPFSAVGIYISGDSRGCRSQPNLTRTWVTKQLANRWVLLPITLGPQASCSTSFPRYGNDEVISASKWNAYATAKLQARREVDKAITAATGLGITKGSTLWYDLEAFDIDKTTCRESAIRFLHAWTQRLHDKGWKSGVYSSASSGIKMLDDVRINGPRVIELPDAIWIARWDGKANLTTSYISNSGWMPHRRVKQYKGGHNEKWGATTINIDSNWMSLGRGSLRYREGTTCSGVDINLSTYRTLSATRDNDKASVLALQCLLRSKRLYWGKIDGIFDVGVRRAQYKFQSAKGATPASTWTRRFWMMLLSDGGTRTVKRGHTSPAISRLQRTLTAATANHVPTTGTFDAATEKAAKLWQDNINARQSGVINTEGWRLLGRGLSKR</sequence>
<feature type="chain" id="PRO_5038371796" description="Rv2525c-like glycoside hydrolase-like domain-containing protein" evidence="1">
    <location>
        <begin position="24"/>
        <end position="442"/>
    </location>
</feature>
<gene>
    <name evidence="3" type="ORF">BJ980_002598</name>
</gene>
<keyword evidence="1" id="KW-0732">Signal</keyword>
<comment type="caution">
    <text evidence="3">The sequence shown here is derived from an EMBL/GenBank/DDBJ whole genome shotgun (WGS) entry which is preliminary data.</text>
</comment>
<dbReference type="Gene3D" id="3.20.20.80">
    <property type="entry name" value="Glycosidases"/>
    <property type="match status" value="1"/>
</dbReference>
<evidence type="ECO:0000313" key="3">
    <source>
        <dbReference type="EMBL" id="NYG59675.1"/>
    </source>
</evidence>
<evidence type="ECO:0000256" key="1">
    <source>
        <dbReference type="SAM" id="SignalP"/>
    </source>
</evidence>
<keyword evidence="4" id="KW-1185">Reference proteome</keyword>
<dbReference type="Proteomes" id="UP000540656">
    <property type="component" value="Unassembled WGS sequence"/>
</dbReference>
<evidence type="ECO:0000259" key="2">
    <source>
        <dbReference type="Pfam" id="PF08924"/>
    </source>
</evidence>
<dbReference type="Gene3D" id="1.10.101.10">
    <property type="entry name" value="PGBD-like superfamily/PGBD"/>
    <property type="match status" value="2"/>
</dbReference>